<evidence type="ECO:0000313" key="1">
    <source>
        <dbReference type="EMBL" id="MFC0626939.1"/>
    </source>
</evidence>
<gene>
    <name evidence="1" type="ORF">ACFFGN_22855</name>
</gene>
<organism evidence="1 2">
    <name type="scientific">Kribbella deserti</name>
    <dbReference type="NCBI Taxonomy" id="1926257"/>
    <lineage>
        <taxon>Bacteria</taxon>
        <taxon>Bacillati</taxon>
        <taxon>Actinomycetota</taxon>
        <taxon>Actinomycetes</taxon>
        <taxon>Propionibacteriales</taxon>
        <taxon>Kribbellaceae</taxon>
        <taxon>Kribbella</taxon>
    </lineage>
</organism>
<evidence type="ECO:0008006" key="3">
    <source>
        <dbReference type="Google" id="ProtNLM"/>
    </source>
</evidence>
<dbReference type="Proteomes" id="UP001589890">
    <property type="component" value="Unassembled WGS sequence"/>
</dbReference>
<evidence type="ECO:0000313" key="2">
    <source>
        <dbReference type="Proteomes" id="UP001589890"/>
    </source>
</evidence>
<dbReference type="EMBL" id="JBHLTC010000030">
    <property type="protein sequence ID" value="MFC0626939.1"/>
    <property type="molecule type" value="Genomic_DNA"/>
</dbReference>
<name>A0ABV6QQM5_9ACTN</name>
<proteinExistence type="predicted"/>
<keyword evidence="2" id="KW-1185">Reference proteome</keyword>
<accession>A0ABV6QQM5</accession>
<dbReference type="RefSeq" id="WP_380051078.1">
    <property type="nucleotide sequence ID" value="NZ_JBHLTC010000030.1"/>
</dbReference>
<comment type="caution">
    <text evidence="1">The sequence shown here is derived from an EMBL/GenBank/DDBJ whole genome shotgun (WGS) entry which is preliminary data.</text>
</comment>
<reference evidence="1 2" key="1">
    <citation type="submission" date="2024-09" db="EMBL/GenBank/DDBJ databases">
        <authorList>
            <person name="Sun Q."/>
            <person name="Mori K."/>
        </authorList>
    </citation>
    <scope>NUCLEOTIDE SEQUENCE [LARGE SCALE GENOMIC DNA]</scope>
    <source>
        <strain evidence="1 2">CGMCC 1.15906</strain>
    </source>
</reference>
<sequence length="267" mass="28940">MNWEQALAEVSALAARQSGLVAMAQVERLGTDRAELDDLAQAGLVTLLDWDVYEVAGAALGPRYSYPYAAWLALAPATFVWERPKDRTKDAVVSHESACRLLGLGAPSIGGITFTAPGPLPEPRSTRVVVAELRQDEITVHEGIPVTTAHRTVLDLLRDHTDHTELRRVMTDALRLDLVDLATLYDDLVPLSDQYRFPAAGPEFARYFLSELNLATLSIPNLRAFARLVLPDQVERTAAALAEALPGVDRAILDDVAAELAGKVGPA</sequence>
<protein>
    <recommendedName>
        <fullName evidence="3">Transcriptional regulator</fullName>
    </recommendedName>
</protein>